<dbReference type="GO" id="GO:0005975">
    <property type="term" value="P:carbohydrate metabolic process"/>
    <property type="evidence" value="ECO:0007669"/>
    <property type="project" value="InterPro"/>
</dbReference>
<sequence>MEELFYPLKHIASIFAILRKTLNYTIMKNFLILSLLLAFLTTEVCAQWKPAGDKIKTQWANKINTSAVLPEYPRPIMERNEWKNLNGLWEYAITDLGGNVPAHFDGQILVPFAVESSLSGVGQRVGAKKELWYSRSFEVPVAWKNKNVLLHFGAVDWKADIWVNDVKVGSHTGGFTPFSFDITAALSGKGNNKLVVKVWDPTDEGYQPRGKQVNNPEGIWYTPVTGIWQTVWLEPVTARHIEELRITPDIDQHLLTVKAHLNMRAPSDLIEVNVYDGNQLVATGKSINDEAVVIPMPEDAKLWSPDFPFLYTLKVMLKSDNKILDQVNSYAAMRKYSTKRDANGIVRLELNNQPLFQFGPLDQGWWPDGLYTAPTDEALVYDIQKTKYLGFNMIRKHIKVEPARWYTHCDQLGIIVWQDMPSGDRNPEWQNRKYFEGTEKKRSAVSEACYRKEWKEIMDCLYSYPCIGTWVPFNEAWGQFKTPEIAEWTKEYDPTRLVNPASGGNHYTCGDMLDLHNYPAPEMYLYDAQRANVLGEYGGIGWVVKNHIWEPDRNWGYIQFNSSKEVTDEYIKYTDMLYDLIIRGFSAAVYTQTTDVEVEVNGLMTYDRKVIKVDEKRVREANARICKSLK</sequence>
<dbReference type="PATRIC" id="fig|821.40.peg.2127"/>
<comment type="similarity">
    <text evidence="1">Belongs to the glycosyl hydrolase 2 family.</text>
</comment>
<dbReference type="Pfam" id="PF02836">
    <property type="entry name" value="Glyco_hydro_2_C"/>
    <property type="match status" value="1"/>
</dbReference>
<evidence type="ECO:0000259" key="4">
    <source>
        <dbReference type="Pfam" id="PF00703"/>
    </source>
</evidence>
<dbReference type="PANTHER" id="PTHR42732:SF2">
    <property type="entry name" value="BETA-MANNOSIDASE"/>
    <property type="match status" value="1"/>
</dbReference>
<dbReference type="SUPFAM" id="SSF49303">
    <property type="entry name" value="beta-Galactosidase/glucuronidase domain"/>
    <property type="match status" value="1"/>
</dbReference>
<dbReference type="InterPro" id="IPR006103">
    <property type="entry name" value="Glyco_hydro_2_cat"/>
</dbReference>
<dbReference type="Gene3D" id="2.60.120.260">
    <property type="entry name" value="Galactose-binding domain-like"/>
    <property type="match status" value="1"/>
</dbReference>
<dbReference type="SUPFAM" id="SSF49785">
    <property type="entry name" value="Galactose-binding domain-like"/>
    <property type="match status" value="1"/>
</dbReference>
<name>A0A0N7J775_PHOVU</name>
<dbReference type="Gene3D" id="2.60.40.10">
    <property type="entry name" value="Immunoglobulins"/>
    <property type="match status" value="1"/>
</dbReference>
<dbReference type="GO" id="GO:0004565">
    <property type="term" value="F:beta-galactosidase activity"/>
    <property type="evidence" value="ECO:0007669"/>
    <property type="project" value="UniProtKB-EC"/>
</dbReference>
<organism evidence="7 8">
    <name type="scientific">Phocaeicola vulgatus</name>
    <name type="common">Bacteroides vulgatus</name>
    <dbReference type="NCBI Taxonomy" id="821"/>
    <lineage>
        <taxon>Bacteria</taxon>
        <taxon>Pseudomonadati</taxon>
        <taxon>Bacteroidota</taxon>
        <taxon>Bacteroidia</taxon>
        <taxon>Bacteroidales</taxon>
        <taxon>Bacteroidaceae</taxon>
        <taxon>Phocaeicola</taxon>
    </lineage>
</organism>
<dbReference type="InterPro" id="IPR017853">
    <property type="entry name" value="GH"/>
</dbReference>
<dbReference type="Gene3D" id="3.20.20.80">
    <property type="entry name" value="Glycosidases"/>
    <property type="match status" value="1"/>
</dbReference>
<evidence type="ECO:0000256" key="2">
    <source>
        <dbReference type="ARBA" id="ARBA00022801"/>
    </source>
</evidence>
<evidence type="ECO:0000313" key="7">
    <source>
        <dbReference type="EMBL" id="ALK84386.1"/>
    </source>
</evidence>
<evidence type="ECO:0000256" key="1">
    <source>
        <dbReference type="ARBA" id="ARBA00007401"/>
    </source>
</evidence>
<dbReference type="EMBL" id="CP013020">
    <property type="protein sequence ID" value="ALK84386.1"/>
    <property type="molecule type" value="Genomic_DNA"/>
</dbReference>
<dbReference type="EC" id="3.2.1.23" evidence="7"/>
<evidence type="ECO:0000259" key="6">
    <source>
        <dbReference type="Pfam" id="PF22666"/>
    </source>
</evidence>
<feature type="domain" description="Beta-mannosidase-like galactose-binding" evidence="6">
    <location>
        <begin position="127"/>
        <end position="207"/>
    </location>
</feature>
<dbReference type="PANTHER" id="PTHR42732">
    <property type="entry name" value="BETA-GALACTOSIDASE"/>
    <property type="match status" value="1"/>
</dbReference>
<dbReference type="SUPFAM" id="SSF51445">
    <property type="entry name" value="(Trans)glycosidases"/>
    <property type="match status" value="1"/>
</dbReference>
<gene>
    <name evidence="7" type="ORF">BvMPK_1783</name>
</gene>
<dbReference type="Pfam" id="PF22666">
    <property type="entry name" value="Glyco_hydro_2_N2"/>
    <property type="match status" value="1"/>
</dbReference>
<dbReference type="InterPro" id="IPR051913">
    <property type="entry name" value="GH2_Domain-Containing"/>
</dbReference>
<keyword evidence="2 7" id="KW-0378">Hydrolase</keyword>
<dbReference type="AlphaFoldDB" id="A0A0N7J775"/>
<feature type="domain" description="Glycoside hydrolase family 2 immunoglobulin-like beta-sandwich" evidence="4">
    <location>
        <begin position="240"/>
        <end position="334"/>
    </location>
</feature>
<protein>
    <submittedName>
        <fullName evidence="7">Beta-galactosidase</fullName>
        <ecNumber evidence="7">3.2.1.23</ecNumber>
    </submittedName>
</protein>
<dbReference type="InterPro" id="IPR054593">
    <property type="entry name" value="Beta-mannosidase-like_N2"/>
</dbReference>
<evidence type="ECO:0000259" key="5">
    <source>
        <dbReference type="Pfam" id="PF02836"/>
    </source>
</evidence>
<dbReference type="InterPro" id="IPR006102">
    <property type="entry name" value="Ig-like_GH2"/>
</dbReference>
<keyword evidence="3 7" id="KW-0326">Glycosidase</keyword>
<dbReference type="Pfam" id="PF00703">
    <property type="entry name" value="Glyco_hydro_2"/>
    <property type="match status" value="1"/>
</dbReference>
<reference evidence="8" key="1">
    <citation type="submission" date="2015-10" db="EMBL/GenBank/DDBJ databases">
        <title>Extensive mobilome-driven genome diversification in gut-associated Bacteroides vulgatus mpk.</title>
        <authorList>
            <person name="Beier S."/>
            <person name="Lange A."/>
            <person name="Huson D.H."/>
            <person name="Frick J.-S."/>
            <person name="Autenrieth I.B."/>
        </authorList>
    </citation>
    <scope>NUCLEOTIDE SEQUENCE [LARGE SCALE GENOMIC DNA]</scope>
    <source>
        <strain evidence="8">mpk</strain>
    </source>
</reference>
<proteinExistence type="inferred from homology"/>
<feature type="domain" description="Glycoside hydrolase family 2 catalytic" evidence="5">
    <location>
        <begin position="377"/>
        <end position="503"/>
    </location>
</feature>
<dbReference type="InterPro" id="IPR036156">
    <property type="entry name" value="Beta-gal/glucu_dom_sf"/>
</dbReference>
<reference evidence="7 8" key="2">
    <citation type="journal article" date="2016" name="Genome Biol. Evol.">
        <title>Extensive mobilome-driven genome diversification in mouse gut-associated Bacteroides vulgatus mpk.</title>
        <authorList>
            <person name="Lange A."/>
            <person name="Beier S."/>
            <person name="Steimle A."/>
            <person name="Autenrieth I.B."/>
            <person name="Huson D.H."/>
            <person name="Frick J.S."/>
        </authorList>
    </citation>
    <scope>NUCLEOTIDE SEQUENCE [LARGE SCALE GENOMIC DNA]</scope>
    <source>
        <strain evidence="8">mpk</strain>
    </source>
</reference>
<dbReference type="InterPro" id="IPR013783">
    <property type="entry name" value="Ig-like_fold"/>
</dbReference>
<evidence type="ECO:0000256" key="3">
    <source>
        <dbReference type="ARBA" id="ARBA00023295"/>
    </source>
</evidence>
<evidence type="ECO:0000313" key="8">
    <source>
        <dbReference type="Proteomes" id="UP000061587"/>
    </source>
</evidence>
<accession>A0A0N7J775</accession>
<dbReference type="InterPro" id="IPR008979">
    <property type="entry name" value="Galactose-bd-like_sf"/>
</dbReference>
<dbReference type="Proteomes" id="UP000061587">
    <property type="component" value="Chromosome"/>
</dbReference>